<sequence>MKKNLMALPLDIYDQIVVYFQSPDFRQIIFLARVISYSISVILIFSIIILVSRARAIWWMQESLDSFRKLKLPDKIKKDWQKINNRLEKDDEASLKLAVVEADQMLDEVLKRMGLEGKDMGERLEQMGSQQFKSYDGVLEAHRLRDLIIHQKDLMVTKEQAQIAVAEYEESLKELEVL</sequence>
<gene>
    <name evidence="2" type="ORF">A2Y98_03255</name>
</gene>
<dbReference type="EMBL" id="MHMW01000026">
    <property type="protein sequence ID" value="OGZ33760.1"/>
    <property type="molecule type" value="Genomic_DNA"/>
</dbReference>
<keyword evidence="1" id="KW-0812">Transmembrane</keyword>
<keyword evidence="1" id="KW-0472">Membrane</keyword>
<evidence type="ECO:0000313" key="2">
    <source>
        <dbReference type="EMBL" id="OGZ33760.1"/>
    </source>
</evidence>
<accession>A0A1G2F805</accession>
<comment type="caution">
    <text evidence="2">The sequence shown here is derived from an EMBL/GenBank/DDBJ whole genome shotgun (WGS) entry which is preliminary data.</text>
</comment>
<evidence type="ECO:0000313" key="3">
    <source>
        <dbReference type="Proteomes" id="UP000179099"/>
    </source>
</evidence>
<dbReference type="AlphaFoldDB" id="A0A1G2F805"/>
<proteinExistence type="predicted"/>
<protein>
    <submittedName>
        <fullName evidence="2">Uncharacterized protein</fullName>
    </submittedName>
</protein>
<reference evidence="2 3" key="1">
    <citation type="journal article" date="2016" name="Nat. Commun.">
        <title>Thousands of microbial genomes shed light on interconnected biogeochemical processes in an aquifer system.</title>
        <authorList>
            <person name="Anantharaman K."/>
            <person name="Brown C.T."/>
            <person name="Hug L.A."/>
            <person name="Sharon I."/>
            <person name="Castelle C.J."/>
            <person name="Probst A.J."/>
            <person name="Thomas B.C."/>
            <person name="Singh A."/>
            <person name="Wilkins M.J."/>
            <person name="Karaoz U."/>
            <person name="Brodie E.L."/>
            <person name="Williams K.H."/>
            <person name="Hubbard S.S."/>
            <person name="Banfield J.F."/>
        </authorList>
    </citation>
    <scope>NUCLEOTIDE SEQUENCE [LARGE SCALE GENOMIC DNA]</scope>
</reference>
<dbReference type="STRING" id="1801992.A2Y98_03255"/>
<evidence type="ECO:0000256" key="1">
    <source>
        <dbReference type="SAM" id="Phobius"/>
    </source>
</evidence>
<keyword evidence="1" id="KW-1133">Transmembrane helix</keyword>
<dbReference type="Proteomes" id="UP000179099">
    <property type="component" value="Unassembled WGS sequence"/>
</dbReference>
<name>A0A1G2F805_9BACT</name>
<organism evidence="2 3">
    <name type="scientific">Candidatus Portnoybacteria bacterium RBG_19FT_COMBO_36_7</name>
    <dbReference type="NCBI Taxonomy" id="1801992"/>
    <lineage>
        <taxon>Bacteria</taxon>
        <taxon>Candidatus Portnoyibacteriota</taxon>
    </lineage>
</organism>
<feature type="transmembrane region" description="Helical" evidence="1">
    <location>
        <begin position="28"/>
        <end position="51"/>
    </location>
</feature>